<evidence type="ECO:0000313" key="5">
    <source>
        <dbReference type="Proteomes" id="UP001233999"/>
    </source>
</evidence>
<dbReference type="GO" id="GO:0005737">
    <property type="term" value="C:cytoplasm"/>
    <property type="evidence" value="ECO:0007669"/>
    <property type="project" value="TreeGrafter"/>
</dbReference>
<dbReference type="GO" id="GO:0005634">
    <property type="term" value="C:nucleus"/>
    <property type="evidence" value="ECO:0007669"/>
    <property type="project" value="TreeGrafter"/>
</dbReference>
<feature type="domain" description="Proteasome adapter and scaffold protein ECM29 HEAT-repeat" evidence="3">
    <location>
        <begin position="552"/>
        <end position="665"/>
    </location>
</feature>
<dbReference type="InterPro" id="IPR011989">
    <property type="entry name" value="ARM-like"/>
</dbReference>
<comment type="caution">
    <text evidence="4">The sequence shown here is derived from an EMBL/GenBank/DDBJ whole genome shotgun (WGS) entry which is preliminary data.</text>
</comment>
<keyword evidence="1" id="KW-0677">Repeat</keyword>
<evidence type="ECO:0000313" key="4">
    <source>
        <dbReference type="EMBL" id="KAJ9587578.1"/>
    </source>
</evidence>
<reference evidence="4" key="1">
    <citation type="journal article" date="2023" name="IScience">
        <title>Live-bearing cockroach genome reveals convergent evolutionary mechanisms linked to viviparity in insects and beyond.</title>
        <authorList>
            <person name="Fouks B."/>
            <person name="Harrison M.C."/>
            <person name="Mikhailova A.A."/>
            <person name="Marchal E."/>
            <person name="English S."/>
            <person name="Carruthers M."/>
            <person name="Jennings E.C."/>
            <person name="Chiamaka E.L."/>
            <person name="Frigard R.A."/>
            <person name="Pippel M."/>
            <person name="Attardo G.M."/>
            <person name="Benoit J.B."/>
            <person name="Bornberg-Bauer E."/>
            <person name="Tobe S.S."/>
        </authorList>
    </citation>
    <scope>NUCLEOTIDE SEQUENCE</scope>
    <source>
        <strain evidence="4">Stay&amp;Tobe</strain>
    </source>
</reference>
<dbReference type="GO" id="GO:0036503">
    <property type="term" value="P:ERAD pathway"/>
    <property type="evidence" value="ECO:0007669"/>
    <property type="project" value="TreeGrafter"/>
</dbReference>
<feature type="domain" description="ECM29 ARM-like repeats" evidence="2">
    <location>
        <begin position="1"/>
        <end position="105"/>
    </location>
</feature>
<dbReference type="GO" id="GO:0060090">
    <property type="term" value="F:molecular adaptor activity"/>
    <property type="evidence" value="ECO:0007669"/>
    <property type="project" value="TreeGrafter"/>
</dbReference>
<dbReference type="Gene3D" id="1.25.10.10">
    <property type="entry name" value="Leucine-rich Repeat Variant"/>
    <property type="match status" value="4"/>
</dbReference>
<reference evidence="4" key="2">
    <citation type="submission" date="2023-05" db="EMBL/GenBank/DDBJ databases">
        <authorList>
            <person name="Fouks B."/>
        </authorList>
    </citation>
    <scope>NUCLEOTIDE SEQUENCE</scope>
    <source>
        <strain evidence="4">Stay&amp;Tobe</strain>
        <tissue evidence="4">Testes</tissue>
    </source>
</reference>
<gene>
    <name evidence="4" type="ORF">L9F63_018960</name>
</gene>
<dbReference type="InterPro" id="IPR055444">
    <property type="entry name" value="ARM_ECM29"/>
</dbReference>
<dbReference type="Pfam" id="PF24492">
    <property type="entry name" value="HEAT_ECM29"/>
    <property type="match status" value="1"/>
</dbReference>
<sequence>MREAAALLYGVVIANSLDDAKFEDAVHDLLSTVKSKSQLEAQHGSLLAAAHGLERKIAVLKKNNGSLLTFVSSEVYKEVTEVIVNNLNHQHSMIVTASCTALSELACSAPLPLTNGSSATWKLDLVKTLLDNMNNVKLSTKVRERAIKTCGFLCVGEEFPHTHEIMQGFLEMAKKMYEVHFTVGEAFVCCIQGLTSPHARDLWTVLESEFNPQVPPEVINARKTDLEWLLSELLNKLGRDPHPNSRQATGIWLLALLKYCPKWDPVQQQLNAIQAYFMDLLSENNEIVQDVASKGLGLVYESGDETHRNRLVGELVETLTTGRRTVAPVTEDTKIFDDDSLGCIGNLSTYKELCSLASDLNKPDLIYKFMQLANHNTIWNSKKGAAFGFSTIATLAGEQLSPHLPKIVPRLYRYQFDPTPKIQISMTRIWHALVPESKKTVDLYHKEILNDLVTNLTAPEWRTICQHYGHRYFVSWMMFMKEHAKQLATLPKFFQSCVYNVVMLQKGKSGEGMVQKVLPVLLDVGICNTVYEVRAVSLQCLSQLVGSAGSLLKSHLPILIPALLEATGELEAKGLSEISVYFGAERQTQEVIDTLRASAAKSHYTTETVAKCLQYLDVSILDQLIPKVLELMNTRVLLGTRVASAHFIVLLTQHLQQDDLQPYTGCFSFH</sequence>
<dbReference type="PANTHER" id="PTHR23346:SF19">
    <property type="entry name" value="PROTEASOME ADAPTER AND SCAFFOLD PROTEIN ECM29"/>
    <property type="match status" value="1"/>
</dbReference>
<dbReference type="SUPFAM" id="SSF48371">
    <property type="entry name" value="ARM repeat"/>
    <property type="match status" value="1"/>
</dbReference>
<dbReference type="InterPro" id="IPR016024">
    <property type="entry name" value="ARM-type_fold"/>
</dbReference>
<feature type="non-terminal residue" evidence="4">
    <location>
        <position position="1"/>
    </location>
</feature>
<dbReference type="Proteomes" id="UP001233999">
    <property type="component" value="Unassembled WGS sequence"/>
</dbReference>
<dbReference type="PANTHER" id="PTHR23346">
    <property type="entry name" value="TRANSLATIONAL ACTIVATOR GCN1-RELATED"/>
    <property type="match status" value="1"/>
</dbReference>
<protein>
    <submittedName>
        <fullName evidence="4">Uncharacterized protein</fullName>
    </submittedName>
</protein>
<keyword evidence="5" id="KW-1185">Reference proteome</keyword>
<proteinExistence type="predicted"/>
<evidence type="ECO:0000256" key="1">
    <source>
        <dbReference type="ARBA" id="ARBA00022737"/>
    </source>
</evidence>
<name>A0AAD8EEQ5_DIPPU</name>
<organism evidence="4 5">
    <name type="scientific">Diploptera punctata</name>
    <name type="common">Pacific beetle cockroach</name>
    <dbReference type="NCBI Taxonomy" id="6984"/>
    <lineage>
        <taxon>Eukaryota</taxon>
        <taxon>Metazoa</taxon>
        <taxon>Ecdysozoa</taxon>
        <taxon>Arthropoda</taxon>
        <taxon>Hexapoda</taxon>
        <taxon>Insecta</taxon>
        <taxon>Pterygota</taxon>
        <taxon>Neoptera</taxon>
        <taxon>Polyneoptera</taxon>
        <taxon>Dictyoptera</taxon>
        <taxon>Blattodea</taxon>
        <taxon>Blaberoidea</taxon>
        <taxon>Blaberidae</taxon>
        <taxon>Diplopterinae</taxon>
        <taxon>Diploptera</taxon>
    </lineage>
</organism>
<dbReference type="EMBL" id="JASPKZ010006084">
    <property type="protein sequence ID" value="KAJ9587578.1"/>
    <property type="molecule type" value="Genomic_DNA"/>
</dbReference>
<dbReference type="InterPro" id="IPR055443">
    <property type="entry name" value="HEAT_ECM29"/>
</dbReference>
<dbReference type="Pfam" id="PF23702">
    <property type="entry name" value="ARM_ECM29"/>
    <property type="match status" value="1"/>
</dbReference>
<accession>A0AAD8EEQ5</accession>
<evidence type="ECO:0000259" key="2">
    <source>
        <dbReference type="Pfam" id="PF23702"/>
    </source>
</evidence>
<evidence type="ECO:0000259" key="3">
    <source>
        <dbReference type="Pfam" id="PF24492"/>
    </source>
</evidence>
<dbReference type="AlphaFoldDB" id="A0AAD8EEQ5"/>